<dbReference type="GO" id="GO:0009295">
    <property type="term" value="C:nucleoid"/>
    <property type="evidence" value="ECO:0007669"/>
    <property type="project" value="TreeGrafter"/>
</dbReference>
<evidence type="ECO:0000256" key="3">
    <source>
        <dbReference type="RuleBase" id="RU000524"/>
    </source>
</evidence>
<dbReference type="Proteomes" id="UP000076079">
    <property type="component" value="Chromosome"/>
</dbReference>
<proteinExistence type="inferred from homology"/>
<keyword evidence="6" id="KW-1185">Reference proteome</keyword>
<feature type="compositionally biased region" description="Gly residues" evidence="4">
    <location>
        <begin position="129"/>
        <end position="154"/>
    </location>
</feature>
<dbReference type="NCBIfam" id="TIGR00621">
    <property type="entry name" value="ssb"/>
    <property type="match status" value="1"/>
</dbReference>
<dbReference type="Gene3D" id="2.40.50.140">
    <property type="entry name" value="Nucleic acid-binding proteins"/>
    <property type="match status" value="1"/>
</dbReference>
<keyword evidence="2" id="KW-0227">DNA damage</keyword>
<dbReference type="GO" id="GO:0006260">
    <property type="term" value="P:DNA replication"/>
    <property type="evidence" value="ECO:0007669"/>
    <property type="project" value="UniProtKB-UniRule"/>
</dbReference>
<protein>
    <recommendedName>
        <fullName evidence="2 3">Single-stranded DNA-binding protein</fullName>
        <shortName evidence="2">SSB</shortName>
    </recommendedName>
</protein>
<dbReference type="PROSITE" id="PS50935">
    <property type="entry name" value="SSB"/>
    <property type="match status" value="1"/>
</dbReference>
<reference evidence="6" key="2">
    <citation type="submission" date="2016-04" db="EMBL/GenBank/DDBJ databases">
        <title>First Complete Genome Sequence of a Subdivision 6 Acidobacterium.</title>
        <authorList>
            <person name="Huang S."/>
            <person name="Vieira S."/>
            <person name="Bunk B."/>
            <person name="Riedel T."/>
            <person name="Sproeer C."/>
            <person name="Overmann J."/>
        </authorList>
    </citation>
    <scope>NUCLEOTIDE SEQUENCE [LARGE SCALE GENOMIC DNA]</scope>
    <source>
        <strain evidence="6">DSM 100886 HEG_-6_39</strain>
    </source>
</reference>
<dbReference type="RefSeq" id="WP_110171940.1">
    <property type="nucleotide sequence ID" value="NZ_CP015136.1"/>
</dbReference>
<keyword evidence="2" id="KW-0233">DNA recombination</keyword>
<keyword evidence="2" id="KW-0235">DNA replication</keyword>
<keyword evidence="2" id="KW-0234">DNA repair</keyword>
<accession>A0A143PQ94</accession>
<dbReference type="GO" id="GO:0006310">
    <property type="term" value="P:DNA recombination"/>
    <property type="evidence" value="ECO:0007669"/>
    <property type="project" value="UniProtKB-UniRule"/>
</dbReference>
<evidence type="ECO:0000256" key="4">
    <source>
        <dbReference type="SAM" id="MobiDB-lite"/>
    </source>
</evidence>
<dbReference type="EMBL" id="CP015136">
    <property type="protein sequence ID" value="AMY10288.1"/>
    <property type="molecule type" value="Genomic_DNA"/>
</dbReference>
<comment type="caution">
    <text evidence="2">Lacks conserved residue(s) required for the propagation of feature annotation.</text>
</comment>
<evidence type="ECO:0000256" key="2">
    <source>
        <dbReference type="HAMAP-Rule" id="MF_00984"/>
    </source>
</evidence>
<dbReference type="STRING" id="1855912.LuPra_03518"/>
<dbReference type="SUPFAM" id="SSF50249">
    <property type="entry name" value="Nucleic acid-binding proteins"/>
    <property type="match status" value="1"/>
</dbReference>
<evidence type="ECO:0000256" key="1">
    <source>
        <dbReference type="ARBA" id="ARBA00023125"/>
    </source>
</evidence>
<dbReference type="KEGG" id="abac:LuPra_03518"/>
<reference evidence="5 6" key="1">
    <citation type="journal article" date="2016" name="Genome Announc.">
        <title>First Complete Genome Sequence of a Subdivision 6 Acidobacterium Strain.</title>
        <authorList>
            <person name="Huang S."/>
            <person name="Vieira S."/>
            <person name="Bunk B."/>
            <person name="Riedel T."/>
            <person name="Sproer C."/>
            <person name="Overmann J."/>
        </authorList>
    </citation>
    <scope>NUCLEOTIDE SEQUENCE [LARGE SCALE GENOMIC DNA]</scope>
    <source>
        <strain evidence="6">DSM 100886 HEG_-6_39</strain>
    </source>
</reference>
<comment type="function">
    <text evidence="2">Plays an important role in DNA replication, recombination and repair. Binds to ssDNA and to an array of partner proteins to recruit them to their sites of action during DNA metabolism.</text>
</comment>
<dbReference type="InterPro" id="IPR012340">
    <property type="entry name" value="NA-bd_OB-fold"/>
</dbReference>
<dbReference type="GO" id="GO:0003697">
    <property type="term" value="F:single-stranded DNA binding"/>
    <property type="evidence" value="ECO:0007669"/>
    <property type="project" value="UniProtKB-UniRule"/>
</dbReference>
<dbReference type="InterPro" id="IPR011344">
    <property type="entry name" value="ssDNA-bd"/>
</dbReference>
<feature type="region of interest" description="Disordered" evidence="4">
    <location>
        <begin position="107"/>
        <end position="162"/>
    </location>
</feature>
<evidence type="ECO:0000313" key="5">
    <source>
        <dbReference type="EMBL" id="AMY10288.1"/>
    </source>
</evidence>
<keyword evidence="1 2" id="KW-0238">DNA-binding</keyword>
<dbReference type="AlphaFoldDB" id="A0A143PQ94"/>
<name>A0A143PQ94_LUTPR</name>
<dbReference type="GO" id="GO:0006281">
    <property type="term" value="P:DNA repair"/>
    <property type="evidence" value="ECO:0007669"/>
    <property type="project" value="UniProtKB-UniRule"/>
</dbReference>
<sequence>MGSVNKAILVGNLGRDAELKFTGNGFAIARFSIATTDRRKDSKTGDWVEKTEWHRIVLLGKQAESLQDYLKKGKQIYVEGRIETRSWDDKDGQKRYTTEIVADRIQLLGGGGGGRGGGGGTRGEDDYDYGGGAAPAGGTGSGGGGGFDPTGGGGEGDDDIPF</sequence>
<dbReference type="InterPro" id="IPR000424">
    <property type="entry name" value="Primosome_PriB/ssb"/>
</dbReference>
<organism evidence="5 6">
    <name type="scientific">Luteitalea pratensis</name>
    <dbReference type="NCBI Taxonomy" id="1855912"/>
    <lineage>
        <taxon>Bacteria</taxon>
        <taxon>Pseudomonadati</taxon>
        <taxon>Acidobacteriota</taxon>
        <taxon>Vicinamibacteria</taxon>
        <taxon>Vicinamibacterales</taxon>
        <taxon>Vicinamibacteraceae</taxon>
        <taxon>Luteitalea</taxon>
    </lineage>
</organism>
<feature type="short sequence motif" description="Important for interaction with partner proteins" evidence="2">
    <location>
        <begin position="157"/>
        <end position="162"/>
    </location>
</feature>
<dbReference type="PATRIC" id="fig|1813736.3.peg.3727"/>
<evidence type="ECO:0000313" key="6">
    <source>
        <dbReference type="Proteomes" id="UP000076079"/>
    </source>
</evidence>
<dbReference type="CDD" id="cd04496">
    <property type="entry name" value="SSB_OBF"/>
    <property type="match status" value="1"/>
</dbReference>
<dbReference type="HAMAP" id="MF_00984">
    <property type="entry name" value="SSB"/>
    <property type="match status" value="1"/>
</dbReference>
<comment type="subunit">
    <text evidence="2">Homotetramer.</text>
</comment>
<feature type="compositionally biased region" description="Gly residues" evidence="4">
    <location>
        <begin position="108"/>
        <end position="121"/>
    </location>
</feature>
<dbReference type="PANTHER" id="PTHR10302">
    <property type="entry name" value="SINGLE-STRANDED DNA-BINDING PROTEIN"/>
    <property type="match status" value="1"/>
</dbReference>
<gene>
    <name evidence="5" type="primary">ssb</name>
    <name evidence="5" type="ORF">LuPra_03518</name>
</gene>
<dbReference type="PANTHER" id="PTHR10302:SF27">
    <property type="entry name" value="SINGLE-STRANDED DNA-BINDING PROTEIN"/>
    <property type="match status" value="1"/>
</dbReference>
<dbReference type="Pfam" id="PF00436">
    <property type="entry name" value="SSB"/>
    <property type="match status" value="1"/>
</dbReference>
<dbReference type="OrthoDB" id="9809878at2"/>